<comment type="caution">
    <text evidence="1">The sequence shown here is derived from an EMBL/GenBank/DDBJ whole genome shotgun (WGS) entry which is preliminary data.</text>
</comment>
<protein>
    <submittedName>
        <fullName evidence="1">Uncharacterized protein</fullName>
    </submittedName>
</protein>
<dbReference type="EMBL" id="JAEUAX010000006">
    <property type="protein sequence ID" value="MBW9110474.1"/>
    <property type="molecule type" value="Genomic_DNA"/>
</dbReference>
<name>A0ABS7I1I3_9MICO</name>
<reference evidence="1 2" key="1">
    <citation type="journal article" date="2021" name="MBio">
        <title>Poor Competitiveness of Bradyrhizobium in Pigeon Pea Root Colonization in Indian Soils.</title>
        <authorList>
            <person name="Chalasani D."/>
            <person name="Basu A."/>
            <person name="Pullabhotla S.V.S.R.N."/>
            <person name="Jorrin B."/>
            <person name="Neal A.L."/>
            <person name="Poole P.S."/>
            <person name="Podile A.R."/>
            <person name="Tkacz A."/>
        </authorList>
    </citation>
    <scope>NUCLEOTIDE SEQUENCE [LARGE SCALE GENOMIC DNA]</scope>
    <source>
        <strain evidence="1 2">HU12</strain>
    </source>
</reference>
<dbReference type="RefSeq" id="WP_220339737.1">
    <property type="nucleotide sequence ID" value="NZ_JAEUAX010000006.1"/>
</dbReference>
<evidence type="ECO:0000313" key="2">
    <source>
        <dbReference type="Proteomes" id="UP000777440"/>
    </source>
</evidence>
<accession>A0ABS7I1I3</accession>
<evidence type="ECO:0000313" key="1">
    <source>
        <dbReference type="EMBL" id="MBW9110474.1"/>
    </source>
</evidence>
<gene>
    <name evidence="1" type="ORF">JNB61_11885</name>
</gene>
<dbReference type="Proteomes" id="UP000777440">
    <property type="component" value="Unassembled WGS sequence"/>
</dbReference>
<proteinExistence type="predicted"/>
<keyword evidence="2" id="KW-1185">Reference proteome</keyword>
<organism evidence="1 2">
    <name type="scientific">Microbacterium ureisolvens</name>
    <dbReference type="NCBI Taxonomy" id="2781186"/>
    <lineage>
        <taxon>Bacteria</taxon>
        <taxon>Bacillati</taxon>
        <taxon>Actinomycetota</taxon>
        <taxon>Actinomycetes</taxon>
        <taxon>Micrococcales</taxon>
        <taxon>Microbacteriaceae</taxon>
        <taxon>Microbacterium</taxon>
    </lineage>
</organism>
<sequence length="52" mass="5740">MCLESTTAESGWLGPRHPLTLIQLAMALADWAIENHPRIEDARAACDAAHQR</sequence>